<evidence type="ECO:0000256" key="10">
    <source>
        <dbReference type="ARBA" id="ARBA00023225"/>
    </source>
</evidence>
<comment type="similarity">
    <text evidence="2">Belongs to the FliJ family.</text>
</comment>
<dbReference type="GO" id="GO:0005886">
    <property type="term" value="C:plasma membrane"/>
    <property type="evidence" value="ECO:0007669"/>
    <property type="project" value="UniProtKB-SubCell"/>
</dbReference>
<evidence type="ECO:0000256" key="6">
    <source>
        <dbReference type="ARBA" id="ARBA00022500"/>
    </source>
</evidence>
<keyword evidence="10" id="KW-1006">Bacterial flagellum protein export</keyword>
<evidence type="ECO:0000256" key="3">
    <source>
        <dbReference type="ARBA" id="ARBA00020392"/>
    </source>
</evidence>
<dbReference type="GO" id="GO:0071973">
    <property type="term" value="P:bacterial-type flagellum-dependent cell motility"/>
    <property type="evidence" value="ECO:0007669"/>
    <property type="project" value="InterPro"/>
</dbReference>
<evidence type="ECO:0000256" key="2">
    <source>
        <dbReference type="ARBA" id="ARBA00010004"/>
    </source>
</evidence>
<evidence type="ECO:0000313" key="12">
    <source>
        <dbReference type="EMBL" id="MBC5725085.1"/>
    </source>
</evidence>
<dbReference type="Gene3D" id="1.10.287.1700">
    <property type="match status" value="1"/>
</dbReference>
<keyword evidence="12" id="KW-0282">Flagellum</keyword>
<dbReference type="InterPro" id="IPR012823">
    <property type="entry name" value="Flagell_FliJ"/>
</dbReference>
<evidence type="ECO:0000256" key="1">
    <source>
        <dbReference type="ARBA" id="ARBA00004413"/>
    </source>
</evidence>
<dbReference type="RefSeq" id="WP_054327085.1">
    <property type="nucleotide sequence ID" value="NZ_JACOPL010000005.1"/>
</dbReference>
<evidence type="ECO:0000256" key="4">
    <source>
        <dbReference type="ARBA" id="ARBA00022448"/>
    </source>
</evidence>
<accession>A0A923RY82</accession>
<organism evidence="12 13">
    <name type="scientific">Agathobaculum faecis</name>
    <dbReference type="NCBI Taxonomy" id="2763013"/>
    <lineage>
        <taxon>Bacteria</taxon>
        <taxon>Bacillati</taxon>
        <taxon>Bacillota</taxon>
        <taxon>Clostridia</taxon>
        <taxon>Eubacteriales</taxon>
        <taxon>Butyricicoccaceae</taxon>
        <taxon>Agathobaculum</taxon>
    </lineage>
</organism>
<dbReference type="GO" id="GO:0044781">
    <property type="term" value="P:bacterial-type flagellum organization"/>
    <property type="evidence" value="ECO:0007669"/>
    <property type="project" value="UniProtKB-KW"/>
</dbReference>
<evidence type="ECO:0000256" key="9">
    <source>
        <dbReference type="ARBA" id="ARBA00023136"/>
    </source>
</evidence>
<sequence>MKKFHFSMEMVLRYQEQRLDALRAEHAAAIARTREQETVVDRLTQSFRSVNEEYRVRKAHGMTVADAMGYDLMLRTQEKEIQAAAKALEELRRVEDQKREAVIAAKRDKATIEKLKEKKLDAYHKQEQKNEEQMIDEFVSAARVVSRMAH</sequence>
<keyword evidence="13" id="KW-1185">Reference proteome</keyword>
<gene>
    <name evidence="12" type="primary">fliJ</name>
    <name evidence="12" type="ORF">H8S45_06395</name>
</gene>
<keyword evidence="4" id="KW-0813">Transport</keyword>
<dbReference type="GO" id="GO:0009288">
    <property type="term" value="C:bacterial-type flagellum"/>
    <property type="evidence" value="ECO:0007669"/>
    <property type="project" value="InterPro"/>
</dbReference>
<protein>
    <recommendedName>
        <fullName evidence="3">Flagellar FliJ protein</fullName>
    </recommendedName>
</protein>
<keyword evidence="5" id="KW-1003">Cell membrane</keyword>
<comment type="subcellular location">
    <subcellularLocation>
        <location evidence="1">Cell membrane</location>
        <topology evidence="1">Peripheral membrane protein</topology>
        <orientation evidence="1">Cytoplasmic side</orientation>
    </subcellularLocation>
</comment>
<keyword evidence="11" id="KW-0175">Coiled coil</keyword>
<evidence type="ECO:0000256" key="5">
    <source>
        <dbReference type="ARBA" id="ARBA00022475"/>
    </source>
</evidence>
<dbReference type="Proteomes" id="UP000606499">
    <property type="component" value="Unassembled WGS sequence"/>
</dbReference>
<dbReference type="AlphaFoldDB" id="A0A923RY82"/>
<keyword evidence="12" id="KW-0966">Cell projection</keyword>
<keyword evidence="12" id="KW-0969">Cilium</keyword>
<keyword evidence="6" id="KW-0145">Chemotaxis</keyword>
<dbReference type="GO" id="GO:0006935">
    <property type="term" value="P:chemotaxis"/>
    <property type="evidence" value="ECO:0007669"/>
    <property type="project" value="UniProtKB-KW"/>
</dbReference>
<keyword evidence="8" id="KW-0653">Protein transport</keyword>
<feature type="coiled-coil region" evidence="11">
    <location>
        <begin position="74"/>
        <end position="132"/>
    </location>
</feature>
<evidence type="ECO:0000256" key="8">
    <source>
        <dbReference type="ARBA" id="ARBA00022927"/>
    </source>
</evidence>
<dbReference type="EMBL" id="JACOPL010000005">
    <property type="protein sequence ID" value="MBC5725085.1"/>
    <property type="molecule type" value="Genomic_DNA"/>
</dbReference>
<dbReference type="InterPro" id="IPR053716">
    <property type="entry name" value="Flag_assembly_chemotaxis_eff"/>
</dbReference>
<dbReference type="Pfam" id="PF02050">
    <property type="entry name" value="FliJ"/>
    <property type="match status" value="1"/>
</dbReference>
<comment type="caution">
    <text evidence="12">The sequence shown here is derived from an EMBL/GenBank/DDBJ whole genome shotgun (WGS) entry which is preliminary data.</text>
</comment>
<keyword evidence="9" id="KW-0472">Membrane</keyword>
<dbReference type="GO" id="GO:0015031">
    <property type="term" value="P:protein transport"/>
    <property type="evidence" value="ECO:0007669"/>
    <property type="project" value="UniProtKB-KW"/>
</dbReference>
<evidence type="ECO:0000256" key="7">
    <source>
        <dbReference type="ARBA" id="ARBA00022795"/>
    </source>
</evidence>
<name>A0A923RY82_9FIRM</name>
<evidence type="ECO:0000256" key="11">
    <source>
        <dbReference type="SAM" id="Coils"/>
    </source>
</evidence>
<evidence type="ECO:0000313" key="13">
    <source>
        <dbReference type="Proteomes" id="UP000606499"/>
    </source>
</evidence>
<keyword evidence="7" id="KW-1005">Bacterial flagellum biogenesis</keyword>
<proteinExistence type="inferred from homology"/>
<reference evidence="12" key="1">
    <citation type="submission" date="2020-08" db="EMBL/GenBank/DDBJ databases">
        <title>Genome public.</title>
        <authorList>
            <person name="Liu C."/>
            <person name="Sun Q."/>
        </authorList>
    </citation>
    <scope>NUCLEOTIDE SEQUENCE</scope>
    <source>
        <strain evidence="12">NSJ-28</strain>
    </source>
</reference>
<dbReference type="NCBIfam" id="TIGR02473">
    <property type="entry name" value="flagell_FliJ"/>
    <property type="match status" value="1"/>
</dbReference>